<proteinExistence type="predicted"/>
<feature type="compositionally biased region" description="Basic and acidic residues" evidence="2">
    <location>
        <begin position="45"/>
        <end position="61"/>
    </location>
</feature>
<dbReference type="Gene3D" id="3.40.50.300">
    <property type="entry name" value="P-loop containing nucleotide triphosphate hydrolases"/>
    <property type="match status" value="3"/>
</dbReference>
<feature type="domain" description="DNA2/NAM7 helicase helicase" evidence="3">
    <location>
        <begin position="531"/>
        <end position="618"/>
    </location>
</feature>
<reference evidence="5 6" key="1">
    <citation type="submission" date="2015-04" db="EMBL/GenBank/DDBJ databases">
        <authorList>
            <person name="Syromyatnikov M.Y."/>
            <person name="Popov V.N."/>
        </authorList>
    </citation>
    <scope>NUCLEOTIDE SEQUENCE [LARGE SCALE GENOMIC DNA]</scope>
</reference>
<dbReference type="CDD" id="cd18808">
    <property type="entry name" value="SF1_C_Upf1"/>
    <property type="match status" value="1"/>
</dbReference>
<evidence type="ECO:0000313" key="5">
    <source>
        <dbReference type="EMBL" id="CRK88261.1"/>
    </source>
</evidence>
<gene>
    <name evidence="5" type="ORF">CLUMA_CG002041</name>
</gene>
<dbReference type="CDD" id="cd18038">
    <property type="entry name" value="DEXXQc_Helz-like"/>
    <property type="match status" value="1"/>
</dbReference>
<evidence type="ECO:0000259" key="3">
    <source>
        <dbReference type="Pfam" id="PF13086"/>
    </source>
</evidence>
<feature type="domain" description="DNA2/NAM7 helicase-like C-terminal" evidence="4">
    <location>
        <begin position="627"/>
        <end position="829"/>
    </location>
</feature>
<dbReference type="GO" id="GO:0005829">
    <property type="term" value="C:cytosol"/>
    <property type="evidence" value="ECO:0007669"/>
    <property type="project" value="TreeGrafter"/>
</dbReference>
<feature type="compositionally biased region" description="Acidic residues" evidence="2">
    <location>
        <begin position="62"/>
        <end position="72"/>
    </location>
</feature>
<dbReference type="InterPro" id="IPR047187">
    <property type="entry name" value="SF1_C_Upf1"/>
</dbReference>
<accession>A0A1J1HJQ9</accession>
<evidence type="ECO:0000259" key="4">
    <source>
        <dbReference type="Pfam" id="PF13087"/>
    </source>
</evidence>
<evidence type="ECO:0000256" key="1">
    <source>
        <dbReference type="ARBA" id="ARBA00023158"/>
    </source>
</evidence>
<evidence type="ECO:0000313" key="6">
    <source>
        <dbReference type="Proteomes" id="UP000183832"/>
    </source>
</evidence>
<dbReference type="OrthoDB" id="6513042at2759"/>
<dbReference type="SUPFAM" id="SSF52540">
    <property type="entry name" value="P-loop containing nucleoside triphosphate hydrolases"/>
    <property type="match status" value="1"/>
</dbReference>
<dbReference type="PANTHER" id="PTHR10887:SF419">
    <property type="entry name" value="RNA HELICASE MOV10L1"/>
    <property type="match status" value="1"/>
</dbReference>
<keyword evidence="6" id="KW-1185">Reference proteome</keyword>
<protein>
    <submittedName>
        <fullName evidence="5">CLUMA_CG002041, isoform A</fullName>
    </submittedName>
</protein>
<dbReference type="GO" id="GO:0043186">
    <property type="term" value="C:P granule"/>
    <property type="evidence" value="ECO:0007669"/>
    <property type="project" value="TreeGrafter"/>
</dbReference>
<organism evidence="5 6">
    <name type="scientific">Clunio marinus</name>
    <dbReference type="NCBI Taxonomy" id="568069"/>
    <lineage>
        <taxon>Eukaryota</taxon>
        <taxon>Metazoa</taxon>
        <taxon>Ecdysozoa</taxon>
        <taxon>Arthropoda</taxon>
        <taxon>Hexapoda</taxon>
        <taxon>Insecta</taxon>
        <taxon>Pterygota</taxon>
        <taxon>Neoptera</taxon>
        <taxon>Endopterygota</taxon>
        <taxon>Diptera</taxon>
        <taxon>Nematocera</taxon>
        <taxon>Chironomoidea</taxon>
        <taxon>Chironomidae</taxon>
        <taxon>Clunio</taxon>
    </lineage>
</organism>
<dbReference type="InterPro" id="IPR045055">
    <property type="entry name" value="DNA2/NAM7-like"/>
</dbReference>
<dbReference type="Pfam" id="PF13087">
    <property type="entry name" value="AAA_12"/>
    <property type="match status" value="1"/>
</dbReference>
<dbReference type="InterPro" id="IPR041679">
    <property type="entry name" value="DNA2/NAM7-like_C"/>
</dbReference>
<dbReference type="GO" id="GO:0035194">
    <property type="term" value="P:regulatory ncRNA-mediated post-transcriptional gene silencing"/>
    <property type="evidence" value="ECO:0007669"/>
    <property type="project" value="TreeGrafter"/>
</dbReference>
<dbReference type="EMBL" id="CVRI01000006">
    <property type="protein sequence ID" value="CRK88261.1"/>
    <property type="molecule type" value="Genomic_DNA"/>
</dbReference>
<dbReference type="AlphaFoldDB" id="A0A1J1HJQ9"/>
<dbReference type="InterPro" id="IPR026122">
    <property type="entry name" value="MOV-10/SDE3_DEXXQ/H-box"/>
</dbReference>
<keyword evidence="1" id="KW-0943">RNA-mediated gene silencing</keyword>
<dbReference type="Proteomes" id="UP000183832">
    <property type="component" value="Unassembled WGS sequence"/>
</dbReference>
<dbReference type="Pfam" id="PF13086">
    <property type="entry name" value="AAA_11"/>
    <property type="match status" value="2"/>
</dbReference>
<dbReference type="InterPro" id="IPR041677">
    <property type="entry name" value="DNA2/NAM7_AAA_11"/>
</dbReference>
<dbReference type="GO" id="GO:0032574">
    <property type="term" value="F:5'-3' RNA helicase activity"/>
    <property type="evidence" value="ECO:0007669"/>
    <property type="project" value="InterPro"/>
</dbReference>
<feature type="domain" description="DNA2/NAM7 helicase helicase" evidence="3">
    <location>
        <begin position="426"/>
        <end position="514"/>
    </location>
</feature>
<name>A0A1J1HJQ9_9DIPT</name>
<evidence type="ECO:0000256" key="2">
    <source>
        <dbReference type="SAM" id="MobiDB-lite"/>
    </source>
</evidence>
<dbReference type="GO" id="GO:0003723">
    <property type="term" value="F:RNA binding"/>
    <property type="evidence" value="ECO:0007669"/>
    <property type="project" value="InterPro"/>
</dbReference>
<feature type="region of interest" description="Disordered" evidence="2">
    <location>
        <begin position="34"/>
        <end position="72"/>
    </location>
</feature>
<sequence length="917" mass="106694">MFRQRKGYDSITISLPDIVDVRIDHDRTSVNFNEPKQSVKKIKQKNRDGGTKNKNEAQKEVSDEDKLEEASDAESNELPKCLSVGGKYDFNNKRLVLCFWAKKWEWSLVSIRGVYKFNNFQIPENSFQEITGDDFTYNVTPTGENNHAKVFKVDISRIDRHVLKKHFSVEISYIFLGDVDMNHFRSNYIFDLPYFQNETKLKFKFLGHFHADERITTLYNYKFKLHPDLSASDVELLREIDHYQRNHLTTQIVDNSSQMIKYALSIEDLETQDELKEFTLQKIQLEGIGDSYWFPITEDKLPEDYNEMSLCFVPMNKYQKGKINFEKDCIYSQIQKYENGEIRFDKKFPIVYGLQRTIDLQQEYCLRFIPNRITYRACFQAFDMIQRFNLHNYFNNFEERPANNDDDDKEEKIENFEWLNDQIANNQEQMTAIKNIVNCTAYPFPYVVFGPPGTGKTSLIIECIAQILKARPTSRILVTAQSNSACDEVGVRLLNHISRQRIYRFYSPSLLNPKSGETSQVLRETSNLRNKRNDYPTKEEFYHFNVVIVTLMTCSRLVQLDVGDMNRHFDYIFVDECAAATEPEAYVPIVGLGTVFTEITSNIVLLGDHKQLGPVINSDIAERLGLGVSLMERIMSKPKYKIREDNSYDENYVTQLLDNFRSHPAILQFSNVLFYNSKLRAMISEPERSLGTRWNFLQNKKFPILFHCNKTPSKIVKHGTSSFNNGEIDMVRFYVDLLLNVGIDGKKCIPDDIGIVSPYKAQLQKLKEKFRNYGNLEIGTAEYYQGREKRIIIISTVKSRDNVGFLKSERRLNVCITRAKTLLILIGNADTLQQNSLWNSFMHFCKANNSCCGDAFQLKRLTDEEQKILDELNTVFTDLSIDGENEVAANSAIEKDEKLKAIKDRMEKLKELMKEMQ</sequence>
<dbReference type="STRING" id="568069.A0A1J1HJQ9"/>
<dbReference type="PANTHER" id="PTHR10887">
    <property type="entry name" value="DNA2/NAM7 HELICASE FAMILY"/>
    <property type="match status" value="1"/>
</dbReference>
<dbReference type="InterPro" id="IPR027417">
    <property type="entry name" value="P-loop_NTPase"/>
</dbReference>